<keyword evidence="2" id="KW-1185">Reference proteome</keyword>
<dbReference type="EMBL" id="KQ964458">
    <property type="protein sequence ID" value="KXN72190.1"/>
    <property type="molecule type" value="Genomic_DNA"/>
</dbReference>
<name>A0A137PAZ4_CONC2</name>
<dbReference type="SUPFAM" id="SSF52047">
    <property type="entry name" value="RNI-like"/>
    <property type="match status" value="1"/>
</dbReference>
<evidence type="ECO:0008006" key="3">
    <source>
        <dbReference type="Google" id="ProtNLM"/>
    </source>
</evidence>
<dbReference type="Proteomes" id="UP000070444">
    <property type="component" value="Unassembled WGS sequence"/>
</dbReference>
<sequence>MLSNISNGLASLAAAEFQGYNFDKTEISKFIFKNPQLKKLEISTGHLNEDVISSILNLERLNQLYIKDSSWNNENELNISAENYSIKHFKYTGNGYNMNIVRIISLCKSLEVFEICDIAVLSSFVNTANNSFTEISTLLIASSFDIYSIELLLKLKKFDQIKFRGVCKFIELYNKIKRLKNCNWKSKCDYSIDTDEFTLIRKLK</sequence>
<evidence type="ECO:0000313" key="2">
    <source>
        <dbReference type="Proteomes" id="UP000070444"/>
    </source>
</evidence>
<organism evidence="1 2">
    <name type="scientific">Conidiobolus coronatus (strain ATCC 28846 / CBS 209.66 / NRRL 28638)</name>
    <name type="common">Delacroixia coronata</name>
    <dbReference type="NCBI Taxonomy" id="796925"/>
    <lineage>
        <taxon>Eukaryota</taxon>
        <taxon>Fungi</taxon>
        <taxon>Fungi incertae sedis</taxon>
        <taxon>Zoopagomycota</taxon>
        <taxon>Entomophthoromycotina</taxon>
        <taxon>Entomophthoromycetes</taxon>
        <taxon>Entomophthorales</taxon>
        <taxon>Ancylistaceae</taxon>
        <taxon>Conidiobolus</taxon>
    </lineage>
</organism>
<proteinExistence type="predicted"/>
<protein>
    <recommendedName>
        <fullName evidence="3">RNI-like protein</fullName>
    </recommendedName>
</protein>
<accession>A0A137PAZ4</accession>
<reference evidence="1 2" key="1">
    <citation type="journal article" date="2015" name="Genome Biol. Evol.">
        <title>Phylogenomic analyses indicate that early fungi evolved digesting cell walls of algal ancestors of land plants.</title>
        <authorList>
            <person name="Chang Y."/>
            <person name="Wang S."/>
            <person name="Sekimoto S."/>
            <person name="Aerts A.L."/>
            <person name="Choi C."/>
            <person name="Clum A."/>
            <person name="LaButti K.M."/>
            <person name="Lindquist E.A."/>
            <person name="Yee Ngan C."/>
            <person name="Ohm R.A."/>
            <person name="Salamov A.A."/>
            <person name="Grigoriev I.V."/>
            <person name="Spatafora J.W."/>
            <person name="Berbee M.L."/>
        </authorList>
    </citation>
    <scope>NUCLEOTIDE SEQUENCE [LARGE SCALE GENOMIC DNA]</scope>
    <source>
        <strain evidence="1 2">NRRL 28638</strain>
    </source>
</reference>
<dbReference type="AlphaFoldDB" id="A0A137PAZ4"/>
<gene>
    <name evidence="1" type="ORF">CONCODRAFT_5028</name>
</gene>
<evidence type="ECO:0000313" key="1">
    <source>
        <dbReference type="EMBL" id="KXN72190.1"/>
    </source>
</evidence>